<evidence type="ECO:0000259" key="4">
    <source>
        <dbReference type="PROSITE" id="PS51379"/>
    </source>
</evidence>
<dbReference type="Gene3D" id="3.30.70.20">
    <property type="match status" value="1"/>
</dbReference>
<evidence type="ECO:0000256" key="1">
    <source>
        <dbReference type="ARBA" id="ARBA00022723"/>
    </source>
</evidence>
<dbReference type="SUPFAM" id="SSF53920">
    <property type="entry name" value="Fe-only hydrogenase"/>
    <property type="match status" value="1"/>
</dbReference>
<protein>
    <submittedName>
        <fullName evidence="5">Iron hydrogenase 1</fullName>
        <ecNumber evidence="5">1.12.7.2</ecNumber>
    </submittedName>
</protein>
<dbReference type="InterPro" id="IPR017896">
    <property type="entry name" value="4Fe4S_Fe-S-bd"/>
</dbReference>
<evidence type="ECO:0000256" key="2">
    <source>
        <dbReference type="ARBA" id="ARBA00023004"/>
    </source>
</evidence>
<dbReference type="Pfam" id="PF02906">
    <property type="entry name" value="Fe_hyd_lg_C"/>
    <property type="match status" value="1"/>
</dbReference>
<dbReference type="Pfam" id="PF13237">
    <property type="entry name" value="Fer4_10"/>
    <property type="match status" value="1"/>
</dbReference>
<dbReference type="InterPro" id="IPR003149">
    <property type="entry name" value="Fe_hydrogenase_ssu"/>
</dbReference>
<dbReference type="InterPro" id="IPR009016">
    <property type="entry name" value="Fe_hydrogenase"/>
</dbReference>
<organism evidence="5 6">
    <name type="scientific">Sarcina ventriculi</name>
    <name type="common">Clostridium ventriculi</name>
    <dbReference type="NCBI Taxonomy" id="1267"/>
    <lineage>
        <taxon>Bacteria</taxon>
        <taxon>Bacillati</taxon>
        <taxon>Bacillota</taxon>
        <taxon>Clostridia</taxon>
        <taxon>Eubacteriales</taxon>
        <taxon>Clostridiaceae</taxon>
        <taxon>Sarcina</taxon>
    </lineage>
</organism>
<keyword evidence="6" id="KW-1185">Reference proteome</keyword>
<comment type="caution">
    <text evidence="5">The sequence shown here is derived from an EMBL/GenBank/DDBJ whole genome shotgun (WGS) entry which is preliminary data.</text>
</comment>
<keyword evidence="5" id="KW-0560">Oxidoreductase</keyword>
<dbReference type="Gene3D" id="3.40.50.1780">
    <property type="match status" value="1"/>
</dbReference>
<dbReference type="InterPro" id="IPR013352">
    <property type="entry name" value="Fe_hydrogenase_subset"/>
</dbReference>
<keyword evidence="2" id="KW-0408">Iron</keyword>
<dbReference type="Gene3D" id="4.10.260.20">
    <property type="entry name" value="Iron hydrogenase, small subunit"/>
    <property type="match status" value="1"/>
</dbReference>
<dbReference type="Pfam" id="PF02256">
    <property type="entry name" value="Fe_hyd_SSU"/>
    <property type="match status" value="1"/>
</dbReference>
<evidence type="ECO:0000256" key="3">
    <source>
        <dbReference type="ARBA" id="ARBA00023014"/>
    </source>
</evidence>
<gene>
    <name evidence="5" type="ORF">ERS852473_00018</name>
</gene>
<keyword evidence="3" id="KW-0411">Iron-sulfur</keyword>
<dbReference type="GO" id="GO:0008901">
    <property type="term" value="F:ferredoxin hydrogenase activity"/>
    <property type="evidence" value="ECO:0007669"/>
    <property type="project" value="UniProtKB-EC"/>
</dbReference>
<sequence length="466" mass="52023">METSGIINIDKELCEGCGRCKEICPVDAIYGEEGEAYTIDQDKCVMCGQCVQICSAYDTEFNKDMKKGSKRFKERGMIDEITEPIFAAYNKGTIRELREVLKDPNLFTVVQCAPAIRVSLGEDFGLDYGTLVVDKIPTALRKLGFDRVYDTNFGADVTIMEEGTELIERLKEHKNLPMFTSCCPAWVKFIEQDYPDLLNHLSSCKSPQQMAGALFKSYGAKINDIDPKKIFSVAIMPCTCKQYEANREEMQNNGYKDVDLVVTTRQLAVLLKAEGIDLKDLEPQGFDVPLGGYCGAGAIFGVTGGVMEAAIRTGYELASKKPLDNFELKFLRGGEGIREAKVDLGGQTLNVAMVAGLKNVRSVLDSVRQGTCNYDFVEVMACPNGCISGGGQPKLVLQWKREEAYSKRRASIYAHDKSMEFRKSHENPNVKKVYEEFLGKPLGEKSHHLLHTKYKDRSKNFNKGEK</sequence>
<name>A0ABP2ALC0_SARVE</name>
<dbReference type="PANTHER" id="PTHR11615">
    <property type="entry name" value="NITRATE, FORMATE, IRON DEHYDROGENASE"/>
    <property type="match status" value="1"/>
</dbReference>
<dbReference type="NCBIfam" id="TIGR02512">
    <property type="entry name" value="FeFe_hydrog_A"/>
    <property type="match status" value="1"/>
</dbReference>
<dbReference type="EMBL" id="CYZR01000001">
    <property type="protein sequence ID" value="CUN40439.1"/>
    <property type="molecule type" value="Genomic_DNA"/>
</dbReference>
<dbReference type="PROSITE" id="PS00198">
    <property type="entry name" value="4FE4S_FER_1"/>
    <property type="match status" value="1"/>
</dbReference>
<dbReference type="PROSITE" id="PS51379">
    <property type="entry name" value="4FE4S_FER_2"/>
    <property type="match status" value="2"/>
</dbReference>
<dbReference type="InterPro" id="IPR036991">
    <property type="entry name" value="Fe_hydrogenase_ssu_sf"/>
</dbReference>
<evidence type="ECO:0000313" key="5">
    <source>
        <dbReference type="EMBL" id="CUN40439.1"/>
    </source>
</evidence>
<dbReference type="SMART" id="SM00902">
    <property type="entry name" value="Fe_hyd_SSU"/>
    <property type="match status" value="1"/>
</dbReference>
<dbReference type="InterPro" id="IPR004108">
    <property type="entry name" value="Fe_hydrogenase_lsu_C"/>
</dbReference>
<keyword evidence="1" id="KW-0479">Metal-binding</keyword>
<dbReference type="RefSeq" id="WP_055256922.1">
    <property type="nucleotide sequence ID" value="NZ_CABIXL010000001.1"/>
</dbReference>
<dbReference type="EC" id="1.12.7.2" evidence="5"/>
<dbReference type="InterPro" id="IPR050340">
    <property type="entry name" value="Cytosolic_Fe-S_CAF"/>
</dbReference>
<dbReference type="Gene3D" id="3.40.950.10">
    <property type="entry name" value="Fe-only Hydrogenase (Larger Subunit), Chain L, domain 3"/>
    <property type="match status" value="1"/>
</dbReference>
<reference evidence="5 6" key="1">
    <citation type="submission" date="2015-09" db="EMBL/GenBank/DDBJ databases">
        <authorList>
            <consortium name="Pathogen Informatics"/>
            <person name="Wu L."/>
            <person name="Ma J."/>
        </authorList>
    </citation>
    <scope>NUCLEOTIDE SEQUENCE [LARGE SCALE GENOMIC DNA]</scope>
    <source>
        <strain evidence="5 6">2789STDY5834858</strain>
    </source>
</reference>
<evidence type="ECO:0000313" key="6">
    <source>
        <dbReference type="Proteomes" id="UP000095488"/>
    </source>
</evidence>
<feature type="domain" description="4Fe-4S ferredoxin-type" evidence="4">
    <location>
        <begin position="35"/>
        <end position="64"/>
    </location>
</feature>
<accession>A0ABP2ALC0</accession>
<feature type="domain" description="4Fe-4S ferredoxin-type" evidence="4">
    <location>
        <begin position="5"/>
        <end position="34"/>
    </location>
</feature>
<dbReference type="SUPFAM" id="SSF54862">
    <property type="entry name" value="4Fe-4S ferredoxins"/>
    <property type="match status" value="1"/>
</dbReference>
<proteinExistence type="predicted"/>
<dbReference type="Proteomes" id="UP000095488">
    <property type="component" value="Unassembled WGS sequence"/>
</dbReference>
<dbReference type="InterPro" id="IPR017900">
    <property type="entry name" value="4Fe4S_Fe_S_CS"/>
</dbReference>